<sequence>MLLGDGTNLPVARIFPFVEGMLVVVNENKYMGLKVVNGAEFTAVKVLYPPGLEEIYISDKLLIVLGPPSGIVLRSKETDGLAFPNLPPGTVVLPAKNVRIEKQYVKTLRPGMSSKTKLGLIRTGLPCSPAFALTDFKAQGRTLDKTLLGLYGTRGTKGIGASGRTSKRSAITMYVQLSRARRFDDIALIEPLNTADFLAATMPKDQIEGMKRLTALAEETVARFEVAGRRQGDHHPAPLQ</sequence>
<comment type="caution">
    <text evidence="1">The sequence shown here is derived from an EMBL/GenBank/DDBJ whole genome shotgun (WGS) entry which is preliminary data.</text>
</comment>
<reference evidence="1" key="1">
    <citation type="submission" date="2021-06" db="EMBL/GenBank/DDBJ databases">
        <title>Comparative genomics, transcriptomics and evolutionary studies reveal genomic signatures of adaptation to plant cell wall in hemibiotrophic fungi.</title>
        <authorList>
            <consortium name="DOE Joint Genome Institute"/>
            <person name="Baroncelli R."/>
            <person name="Diaz J.F."/>
            <person name="Benocci T."/>
            <person name="Peng M."/>
            <person name="Battaglia E."/>
            <person name="Haridas S."/>
            <person name="Andreopoulos W."/>
            <person name="Labutti K."/>
            <person name="Pangilinan J."/>
            <person name="Floch G.L."/>
            <person name="Makela M.R."/>
            <person name="Henrissat B."/>
            <person name="Grigoriev I.V."/>
            <person name="Crouch J.A."/>
            <person name="De Vries R.P."/>
            <person name="Sukno S.A."/>
            <person name="Thon M.R."/>
        </authorList>
    </citation>
    <scope>NUCLEOTIDE SEQUENCE</scope>
    <source>
        <strain evidence="1">CBS 102054</strain>
    </source>
</reference>
<dbReference type="Proteomes" id="UP001243989">
    <property type="component" value="Unassembled WGS sequence"/>
</dbReference>
<evidence type="ECO:0000313" key="2">
    <source>
        <dbReference type="Proteomes" id="UP001243989"/>
    </source>
</evidence>
<name>A0AAJ0ED76_9PEZI</name>
<feature type="non-terminal residue" evidence="1">
    <location>
        <position position="1"/>
    </location>
</feature>
<proteinExistence type="predicted"/>
<gene>
    <name evidence="1" type="ORF">BDP81DRAFT_435785</name>
</gene>
<keyword evidence="2" id="KW-1185">Reference proteome</keyword>
<dbReference type="GeneID" id="85475938"/>
<dbReference type="RefSeq" id="XP_060441423.1">
    <property type="nucleotide sequence ID" value="XM_060591076.1"/>
</dbReference>
<dbReference type="AlphaFoldDB" id="A0AAJ0ED76"/>
<evidence type="ECO:0000313" key="1">
    <source>
        <dbReference type="EMBL" id="KAK1625428.1"/>
    </source>
</evidence>
<dbReference type="EMBL" id="JAHMHQ010000020">
    <property type="protein sequence ID" value="KAK1625428.1"/>
    <property type="molecule type" value="Genomic_DNA"/>
</dbReference>
<protein>
    <submittedName>
        <fullName evidence="1">Uncharacterized protein</fullName>
    </submittedName>
</protein>
<accession>A0AAJ0ED76</accession>
<organism evidence="1 2">
    <name type="scientific">Colletotrichum phormii</name>
    <dbReference type="NCBI Taxonomy" id="359342"/>
    <lineage>
        <taxon>Eukaryota</taxon>
        <taxon>Fungi</taxon>
        <taxon>Dikarya</taxon>
        <taxon>Ascomycota</taxon>
        <taxon>Pezizomycotina</taxon>
        <taxon>Sordariomycetes</taxon>
        <taxon>Hypocreomycetidae</taxon>
        <taxon>Glomerellales</taxon>
        <taxon>Glomerellaceae</taxon>
        <taxon>Colletotrichum</taxon>
        <taxon>Colletotrichum acutatum species complex</taxon>
    </lineage>
</organism>